<evidence type="ECO:0000256" key="7">
    <source>
        <dbReference type="ARBA" id="ARBA00023136"/>
    </source>
</evidence>
<feature type="transmembrane region" description="Helical" evidence="8">
    <location>
        <begin position="182"/>
        <end position="203"/>
    </location>
</feature>
<dbReference type="CDD" id="cd13136">
    <property type="entry name" value="MATE_DinF_like"/>
    <property type="match status" value="1"/>
</dbReference>
<feature type="transmembrane region" description="Helical" evidence="8">
    <location>
        <begin position="265"/>
        <end position="284"/>
    </location>
</feature>
<dbReference type="AlphaFoldDB" id="A1SR69"/>
<feature type="transmembrane region" description="Helical" evidence="8">
    <location>
        <begin position="377"/>
        <end position="398"/>
    </location>
</feature>
<keyword evidence="7 8" id="KW-0472">Membrane</keyword>
<dbReference type="GO" id="GO:0015297">
    <property type="term" value="F:antiporter activity"/>
    <property type="evidence" value="ECO:0007669"/>
    <property type="project" value="InterPro"/>
</dbReference>
<evidence type="ECO:0000256" key="1">
    <source>
        <dbReference type="ARBA" id="ARBA00004429"/>
    </source>
</evidence>
<organism evidence="9 10">
    <name type="scientific">Psychromonas ingrahamii (strain DSM 17664 / CCUG 51855 / 37)</name>
    <dbReference type="NCBI Taxonomy" id="357804"/>
    <lineage>
        <taxon>Bacteria</taxon>
        <taxon>Pseudomonadati</taxon>
        <taxon>Pseudomonadota</taxon>
        <taxon>Gammaproteobacteria</taxon>
        <taxon>Alteromonadales</taxon>
        <taxon>Psychromonadaceae</taxon>
        <taxon>Psychromonas</taxon>
    </lineage>
</organism>
<dbReference type="InterPro" id="IPR044644">
    <property type="entry name" value="DinF-like"/>
</dbReference>
<dbReference type="Pfam" id="PF01554">
    <property type="entry name" value="MatE"/>
    <property type="match status" value="2"/>
</dbReference>
<evidence type="ECO:0000256" key="2">
    <source>
        <dbReference type="ARBA" id="ARBA00010199"/>
    </source>
</evidence>
<dbReference type="KEGG" id="pin:Ping_0110"/>
<feature type="transmembrane region" description="Helical" evidence="8">
    <location>
        <begin position="63"/>
        <end position="85"/>
    </location>
</feature>
<feature type="transmembrane region" description="Helical" evidence="8">
    <location>
        <begin position="105"/>
        <end position="126"/>
    </location>
</feature>
<dbReference type="eggNOG" id="COG0534">
    <property type="taxonomic scope" value="Bacteria"/>
</dbReference>
<evidence type="ECO:0000256" key="3">
    <source>
        <dbReference type="ARBA" id="ARBA00022448"/>
    </source>
</evidence>
<feature type="transmembrane region" description="Helical" evidence="8">
    <location>
        <begin position="296"/>
        <end position="315"/>
    </location>
</feature>
<dbReference type="EMBL" id="CP000510">
    <property type="protein sequence ID" value="ABM01984.1"/>
    <property type="molecule type" value="Genomic_DNA"/>
</dbReference>
<dbReference type="GO" id="GO:0005886">
    <property type="term" value="C:plasma membrane"/>
    <property type="evidence" value="ECO:0007669"/>
    <property type="project" value="UniProtKB-SubCell"/>
</dbReference>
<evidence type="ECO:0000256" key="8">
    <source>
        <dbReference type="SAM" id="Phobius"/>
    </source>
</evidence>
<dbReference type="PANTHER" id="PTHR42893:SF46">
    <property type="entry name" value="PROTEIN DETOXIFICATION 44, CHLOROPLASTIC"/>
    <property type="match status" value="1"/>
</dbReference>
<evidence type="ECO:0000256" key="5">
    <source>
        <dbReference type="ARBA" id="ARBA00022692"/>
    </source>
</evidence>
<keyword evidence="4" id="KW-1003">Cell membrane</keyword>
<dbReference type="STRING" id="357804.Ping_0110"/>
<feature type="transmembrane region" description="Helical" evidence="8">
    <location>
        <begin position="335"/>
        <end position="357"/>
    </location>
</feature>
<feature type="transmembrane region" description="Helical" evidence="8">
    <location>
        <begin position="209"/>
        <end position="229"/>
    </location>
</feature>
<feature type="transmembrane region" description="Helical" evidence="8">
    <location>
        <begin position="410"/>
        <end position="426"/>
    </location>
</feature>
<dbReference type="NCBIfam" id="TIGR00797">
    <property type="entry name" value="matE"/>
    <property type="match status" value="1"/>
</dbReference>
<feature type="transmembrane region" description="Helical" evidence="8">
    <location>
        <begin position="432"/>
        <end position="453"/>
    </location>
</feature>
<evidence type="ECO:0000313" key="10">
    <source>
        <dbReference type="Proteomes" id="UP000000639"/>
    </source>
</evidence>
<dbReference type="Proteomes" id="UP000000639">
    <property type="component" value="Chromosome"/>
</dbReference>
<dbReference type="InterPro" id="IPR002528">
    <property type="entry name" value="MATE_fam"/>
</dbReference>
<keyword evidence="5 8" id="KW-0812">Transmembrane</keyword>
<protein>
    <submittedName>
        <fullName evidence="9">MATE efflux family protein</fullName>
    </submittedName>
</protein>
<keyword evidence="3" id="KW-0813">Transport</keyword>
<accession>A1SR69</accession>
<dbReference type="InterPro" id="IPR048279">
    <property type="entry name" value="MdtK-like"/>
</dbReference>
<dbReference type="PANTHER" id="PTHR42893">
    <property type="entry name" value="PROTEIN DETOXIFICATION 44, CHLOROPLASTIC-RELATED"/>
    <property type="match status" value="1"/>
</dbReference>
<dbReference type="GO" id="GO:0042910">
    <property type="term" value="F:xenobiotic transmembrane transporter activity"/>
    <property type="evidence" value="ECO:0007669"/>
    <property type="project" value="InterPro"/>
</dbReference>
<feature type="transmembrane region" description="Helical" evidence="8">
    <location>
        <begin position="156"/>
        <end position="175"/>
    </location>
</feature>
<dbReference type="HOGENOM" id="CLU_012893_16_0_6"/>
<sequence length="469" mass="52656">MSYAKRSLCLQLSIFIMIKSPLFNLTIHQKIFAIAFPMMISNISVPLLGLVDTAVIGHMPESYYLAGVAVGSMIVTLIFWMLGFLRMSTTGLVAQAYGAGDHQQIIRLLLQAILVALLLAIAILLLQKPLIILALKFIEGSEQVLFYAQLYFNIRIWSAPAALINMALLGWLLGMQNAKVPMFLLIISNAINIGLDVLFVVFLDWGVAGVAWASLFADYISLLCGLLLVKNHIKPFYKQGDLLKLSKQLSDLNSLKKFILLNRDIFIRTLCIQVTFAFMTIQGVKLGDAVVSANLVLMHFLLLISFSMDGLAYAAEALVGKSIGTRCLIKLKESVYVTLFWSVIFSLLQLLLFYVYGQWIIAQITSIESVQKEALSYLPWLVIIPITSVLGFIFDGIFIGMTRAKEMRNSLIFSLLLVYFPVWFLFSEQGNHALWIAMNAFMLARGLSLAWIYRQLSKKDQLIPKELKR</sequence>
<name>A1SR69_PSYIN</name>
<evidence type="ECO:0000313" key="9">
    <source>
        <dbReference type="EMBL" id="ABM01984.1"/>
    </source>
</evidence>
<evidence type="ECO:0000256" key="6">
    <source>
        <dbReference type="ARBA" id="ARBA00022989"/>
    </source>
</evidence>
<proteinExistence type="inferred from homology"/>
<gene>
    <name evidence="9" type="ordered locus">Ping_0110</name>
</gene>
<feature type="transmembrane region" description="Helical" evidence="8">
    <location>
        <begin position="31"/>
        <end position="51"/>
    </location>
</feature>
<keyword evidence="6 8" id="KW-1133">Transmembrane helix</keyword>
<reference evidence="9 10" key="1">
    <citation type="submission" date="2007-01" db="EMBL/GenBank/DDBJ databases">
        <title>Complete sequence of Psychromonas ingrahamii 37.</title>
        <authorList>
            <consortium name="US DOE Joint Genome Institute"/>
            <person name="Copeland A."/>
            <person name="Lucas S."/>
            <person name="Lapidus A."/>
            <person name="Barry K."/>
            <person name="Detter J.C."/>
            <person name="Glavina del Rio T."/>
            <person name="Hammon N."/>
            <person name="Israni S."/>
            <person name="Dalin E."/>
            <person name="Tice H."/>
            <person name="Pitluck S."/>
            <person name="Thompson L.S."/>
            <person name="Brettin T."/>
            <person name="Bruce D."/>
            <person name="Han C."/>
            <person name="Tapia R."/>
            <person name="Schmutz J."/>
            <person name="Larimer F."/>
            <person name="Land M."/>
            <person name="Hauser L."/>
            <person name="Kyrpides N."/>
            <person name="Ivanova N."/>
            <person name="Staley J."/>
            <person name="Richardson P."/>
        </authorList>
    </citation>
    <scope>NUCLEOTIDE SEQUENCE [LARGE SCALE GENOMIC DNA]</scope>
    <source>
        <strain evidence="9 10">37</strain>
    </source>
</reference>
<comment type="subcellular location">
    <subcellularLocation>
        <location evidence="1">Cell inner membrane</location>
        <topology evidence="1">Multi-pass membrane protein</topology>
    </subcellularLocation>
</comment>
<comment type="similarity">
    <text evidence="2">Belongs to the multi antimicrobial extrusion (MATE) (TC 2.A.66.1) family.</text>
</comment>
<keyword evidence="10" id="KW-1185">Reference proteome</keyword>
<evidence type="ECO:0000256" key="4">
    <source>
        <dbReference type="ARBA" id="ARBA00022475"/>
    </source>
</evidence>
<dbReference type="PIRSF" id="PIRSF006603">
    <property type="entry name" value="DinF"/>
    <property type="match status" value="1"/>
</dbReference>